<gene>
    <name evidence="2" type="ORF">A3C72_02875</name>
</gene>
<proteinExistence type="predicted"/>
<feature type="transmembrane region" description="Helical" evidence="1">
    <location>
        <begin position="334"/>
        <end position="355"/>
    </location>
</feature>
<accession>A0A1G2MK02</accession>
<feature type="transmembrane region" description="Helical" evidence="1">
    <location>
        <begin position="144"/>
        <end position="162"/>
    </location>
</feature>
<evidence type="ECO:0000313" key="2">
    <source>
        <dbReference type="EMBL" id="OHA24054.1"/>
    </source>
</evidence>
<keyword evidence="1" id="KW-0472">Membrane</keyword>
<keyword evidence="1" id="KW-0812">Transmembrane</keyword>
<organism evidence="2 3">
    <name type="scientific">Candidatus Taylorbacteria bacterium RIFCSPHIGHO2_02_FULL_43_32b</name>
    <dbReference type="NCBI Taxonomy" id="1802306"/>
    <lineage>
        <taxon>Bacteria</taxon>
        <taxon>Candidatus Tayloriibacteriota</taxon>
    </lineage>
</organism>
<feature type="transmembrane region" description="Helical" evidence="1">
    <location>
        <begin position="275"/>
        <end position="293"/>
    </location>
</feature>
<evidence type="ECO:0000256" key="1">
    <source>
        <dbReference type="SAM" id="Phobius"/>
    </source>
</evidence>
<comment type="caution">
    <text evidence="2">The sequence shown here is derived from an EMBL/GenBank/DDBJ whole genome shotgun (WGS) entry which is preliminary data.</text>
</comment>
<keyword evidence="1" id="KW-1133">Transmembrane helix</keyword>
<feature type="transmembrane region" description="Helical" evidence="1">
    <location>
        <begin position="88"/>
        <end position="106"/>
    </location>
</feature>
<feature type="transmembrane region" description="Helical" evidence="1">
    <location>
        <begin position="59"/>
        <end position="81"/>
    </location>
</feature>
<dbReference type="Proteomes" id="UP000177130">
    <property type="component" value="Unassembled WGS sequence"/>
</dbReference>
<reference evidence="2 3" key="1">
    <citation type="journal article" date="2016" name="Nat. Commun.">
        <title>Thousands of microbial genomes shed light on interconnected biogeochemical processes in an aquifer system.</title>
        <authorList>
            <person name="Anantharaman K."/>
            <person name="Brown C.T."/>
            <person name="Hug L.A."/>
            <person name="Sharon I."/>
            <person name="Castelle C.J."/>
            <person name="Probst A.J."/>
            <person name="Thomas B.C."/>
            <person name="Singh A."/>
            <person name="Wilkins M.J."/>
            <person name="Karaoz U."/>
            <person name="Brodie E.L."/>
            <person name="Williams K.H."/>
            <person name="Hubbard S.S."/>
            <person name="Banfield J.F."/>
        </authorList>
    </citation>
    <scope>NUCLEOTIDE SEQUENCE [LARGE SCALE GENOMIC DNA]</scope>
</reference>
<feature type="transmembrane region" description="Helical" evidence="1">
    <location>
        <begin position="112"/>
        <end position="132"/>
    </location>
</feature>
<feature type="transmembrane region" description="Helical" evidence="1">
    <location>
        <begin position="243"/>
        <end position="263"/>
    </location>
</feature>
<sequence length="778" mass="85028">MILGRYNNRRKKTASLLAVVFSAVLFAVIPLSAHAIPSMSEMLDGLSALIDLFTSGRLIANIAFLFLTIISGAVTLTGAILEKSIQLSILHFGDLAGATGIVGIGWEIVRDLSNLVFIFLILWVAISTILGLNHGSAMGTIIRIVIAAVLINFSLFITKAVIDVANIVALHFYNLIIGSNDGSLSGVFMRGFQVQGIFDGRSVDLSTGAPFKIIAVSVYGSIMLLVAAWIFLAAAVMMITRTIYLVFLMILSPFAFIAWVIPGMGGYTHEWWNKLFKQAFYAPIFMIMIYIIGKAWQDGGLNTVLGSGSTTMATAFNGISSGASSSQIIGQMGIFVNFMTFTGLLVATLIVANSLGAKGASTMISWGKKLQGIGQGVVGSYSVGKIGALIQDKYGDKWRASNNIGQRLLLRTTNAMQEQKWGQGSKSYKDYKEKGSVLSAGEEEVKKNMDKLENNPTEFAKYFSRLSAEQRKYAYKSMSARNRVVLQQAVAGQLRDRADNLSPAIAGLDQSLAVLSTKLSPEEREKTEKATREAGRVDEQRQIRNTLGAFVRPLTEAMNALSVAQVAGNAAEVARLQAEIPRIEANIRTNHEQEIRTRLQNLQSGEVSNMSMRDLQALAPYLSTSQYQKTKDSLTTIEQNHLEIARFNNLATAAGQNISLNNNNQITVTSTGAIDETALQNQIRQMDPRDIAEMDASLLRVPAIIKNLSRKNMDDLLKRTDLDSATRQSIRRTINDLILQAAGGTPVAQAGTLQPNHEQNIQDIEDWLQRDPRGRNFV</sequence>
<name>A0A1G2MK02_9BACT</name>
<evidence type="ECO:0000313" key="3">
    <source>
        <dbReference type="Proteomes" id="UP000177130"/>
    </source>
</evidence>
<dbReference type="AlphaFoldDB" id="A0A1G2MK02"/>
<protein>
    <submittedName>
        <fullName evidence="2">Uncharacterized protein</fullName>
    </submittedName>
</protein>
<dbReference type="STRING" id="1802306.A3C72_02875"/>
<feature type="transmembrane region" description="Helical" evidence="1">
    <location>
        <begin position="213"/>
        <end position="236"/>
    </location>
</feature>
<dbReference type="EMBL" id="MHRK01000019">
    <property type="protein sequence ID" value="OHA24054.1"/>
    <property type="molecule type" value="Genomic_DNA"/>
</dbReference>